<dbReference type="Gramene" id="LPERR02G17540.1">
    <property type="protein sequence ID" value="LPERR02G17540.1"/>
    <property type="gene ID" value="LPERR02G17540"/>
</dbReference>
<sequence length="87" mass="8519">MASKIVGALALVFLVLTASESQVLPHPCCRFNCCDGRPECCAASGPPGASSIDATVTLLLAAVASTAAAKARPVTAASVACKVSAGT</sequence>
<reference evidence="2 3" key="1">
    <citation type="submission" date="2012-08" db="EMBL/GenBank/DDBJ databases">
        <title>Oryza genome evolution.</title>
        <authorList>
            <person name="Wing R.A."/>
        </authorList>
    </citation>
    <scope>NUCLEOTIDE SEQUENCE</scope>
</reference>
<organism evidence="2 3">
    <name type="scientific">Leersia perrieri</name>
    <dbReference type="NCBI Taxonomy" id="77586"/>
    <lineage>
        <taxon>Eukaryota</taxon>
        <taxon>Viridiplantae</taxon>
        <taxon>Streptophyta</taxon>
        <taxon>Embryophyta</taxon>
        <taxon>Tracheophyta</taxon>
        <taxon>Spermatophyta</taxon>
        <taxon>Magnoliopsida</taxon>
        <taxon>Liliopsida</taxon>
        <taxon>Poales</taxon>
        <taxon>Poaceae</taxon>
        <taxon>BOP clade</taxon>
        <taxon>Oryzoideae</taxon>
        <taxon>Oryzeae</taxon>
        <taxon>Oryzinae</taxon>
        <taxon>Leersia</taxon>
    </lineage>
</organism>
<feature type="chain" id="PRO_5002347854" description="Bifunctional inhibitor/plant lipid transfer protein/seed storage helical domain-containing protein" evidence="1">
    <location>
        <begin position="22"/>
        <end position="87"/>
    </location>
</feature>
<evidence type="ECO:0008006" key="4">
    <source>
        <dbReference type="Google" id="ProtNLM"/>
    </source>
</evidence>
<evidence type="ECO:0000256" key="1">
    <source>
        <dbReference type="SAM" id="SignalP"/>
    </source>
</evidence>
<keyword evidence="3" id="KW-1185">Reference proteome</keyword>
<feature type="signal peptide" evidence="1">
    <location>
        <begin position="1"/>
        <end position="21"/>
    </location>
</feature>
<reference evidence="2" key="3">
    <citation type="submission" date="2015-04" db="UniProtKB">
        <authorList>
            <consortium name="EnsemblPlants"/>
        </authorList>
    </citation>
    <scope>IDENTIFICATION</scope>
</reference>
<protein>
    <recommendedName>
        <fullName evidence="4">Bifunctional inhibitor/plant lipid transfer protein/seed storage helical domain-containing protein</fullName>
    </recommendedName>
</protein>
<evidence type="ECO:0000313" key="3">
    <source>
        <dbReference type="Proteomes" id="UP000032180"/>
    </source>
</evidence>
<dbReference type="HOGENOM" id="CLU_178078_0_0_1"/>
<dbReference type="EnsemblPlants" id="LPERR02G17540.1">
    <property type="protein sequence ID" value="LPERR02G17540.1"/>
    <property type="gene ID" value="LPERR02G17540"/>
</dbReference>
<evidence type="ECO:0000313" key="2">
    <source>
        <dbReference type="EnsemblPlants" id="LPERR02G17540.1"/>
    </source>
</evidence>
<accession>A0A0D9VHG7</accession>
<proteinExistence type="predicted"/>
<dbReference type="Proteomes" id="UP000032180">
    <property type="component" value="Chromosome 2"/>
</dbReference>
<reference evidence="3" key="2">
    <citation type="submission" date="2013-12" db="EMBL/GenBank/DDBJ databases">
        <authorList>
            <person name="Yu Y."/>
            <person name="Lee S."/>
            <person name="de Baynast K."/>
            <person name="Wissotski M."/>
            <person name="Liu L."/>
            <person name="Talag J."/>
            <person name="Goicoechea J."/>
            <person name="Angelova A."/>
            <person name="Jetty R."/>
            <person name="Kudrna D."/>
            <person name="Golser W."/>
            <person name="Rivera L."/>
            <person name="Zhang J."/>
            <person name="Wing R."/>
        </authorList>
    </citation>
    <scope>NUCLEOTIDE SEQUENCE</scope>
</reference>
<dbReference type="AlphaFoldDB" id="A0A0D9VHG7"/>
<name>A0A0D9VHG7_9ORYZ</name>
<keyword evidence="1" id="KW-0732">Signal</keyword>